<evidence type="ECO:0000313" key="2">
    <source>
        <dbReference type="Proteomes" id="UP001079657"/>
    </source>
</evidence>
<accession>A0ABT4CUU2</accession>
<organism evidence="1 2">
    <name type="scientific">Clostridium ganghwense</name>
    <dbReference type="NCBI Taxonomy" id="312089"/>
    <lineage>
        <taxon>Bacteria</taxon>
        <taxon>Bacillati</taxon>
        <taxon>Bacillota</taxon>
        <taxon>Clostridia</taxon>
        <taxon>Eubacteriales</taxon>
        <taxon>Clostridiaceae</taxon>
        <taxon>Clostridium</taxon>
    </lineage>
</organism>
<name>A0ABT4CUU2_9CLOT</name>
<keyword evidence="2" id="KW-1185">Reference proteome</keyword>
<proteinExistence type="predicted"/>
<reference evidence="1" key="1">
    <citation type="submission" date="2022-12" db="EMBL/GenBank/DDBJ databases">
        <authorList>
            <person name="Wang J."/>
        </authorList>
    </citation>
    <scope>NUCLEOTIDE SEQUENCE</scope>
    <source>
        <strain evidence="1">HY-42-06</strain>
    </source>
</reference>
<dbReference type="EMBL" id="JAPQES010000014">
    <property type="protein sequence ID" value="MCY6372802.1"/>
    <property type="molecule type" value="Genomic_DNA"/>
</dbReference>
<gene>
    <name evidence="1" type="ORF">OXH55_19630</name>
</gene>
<protein>
    <submittedName>
        <fullName evidence="1">Uncharacterized protein</fullName>
    </submittedName>
</protein>
<comment type="caution">
    <text evidence="1">The sequence shown here is derived from an EMBL/GenBank/DDBJ whole genome shotgun (WGS) entry which is preliminary data.</text>
</comment>
<dbReference type="RefSeq" id="WP_268051865.1">
    <property type="nucleotide sequence ID" value="NZ_JAPQES010000014.1"/>
</dbReference>
<dbReference type="Proteomes" id="UP001079657">
    <property type="component" value="Unassembled WGS sequence"/>
</dbReference>
<sequence>MSAIKYKPSFEEYLEFEIRNNLSHSICNLNRKKYGFPLLEDNKKTKVKNKKDVTKEYNITKEDTELMGSIFNKIFDTDRECFIRLRCAATNTIYAYNVQDLKDGKKLFNILNSKKFTREDFFYSLATYKTMLNGEEDNIFSMHVIECDIDYIDKRIRRFKGKKPIEVFEILQAEEFGRSIPIPNVVEIGRQLKLFFKIECVGATKPSRNLVKRVNKVFAQRLADYGSDSTRLTDSGRITGSINSKSNDKVEVFFIADAPKYKLSELRDNWLDSLPEWYPGFLEKKSKRKIVRFIPSGKDIFYTINMGRIQDFYRIANYFGKDFDGRRFLCFQVRNHAKLAGIADDEAEQMMKEFNNNLAKPLVWRVIERDTRNVNKNQYLYKDITILNHLGLDREDVQKIGLQELKYMTDEEKAEKKKDWDREYRYKKFRNTEGLTKTEVRRRNEFIMIARLEFSGLSINKIAEEIGKAPSTIKEKIKKKYKNITYTEIKQGVKDGIFDDLRIEQLA</sequence>
<evidence type="ECO:0000313" key="1">
    <source>
        <dbReference type="EMBL" id="MCY6372802.1"/>
    </source>
</evidence>